<protein>
    <recommendedName>
        <fullName evidence="4">Anti-sigma factor</fullName>
    </recommendedName>
</protein>
<dbReference type="EMBL" id="NIDE01000002">
    <property type="protein sequence ID" value="OWK45333.1"/>
    <property type="molecule type" value="Genomic_DNA"/>
</dbReference>
<evidence type="ECO:0000256" key="1">
    <source>
        <dbReference type="SAM" id="Phobius"/>
    </source>
</evidence>
<comment type="caution">
    <text evidence="2">The sequence shown here is derived from an EMBL/GenBank/DDBJ whole genome shotgun (WGS) entry which is preliminary data.</text>
</comment>
<keyword evidence="1" id="KW-1133">Transmembrane helix</keyword>
<dbReference type="AlphaFoldDB" id="A0A225DWA9"/>
<name>A0A225DWA9_9BACT</name>
<keyword evidence="1" id="KW-0472">Membrane</keyword>
<evidence type="ECO:0008006" key="4">
    <source>
        <dbReference type="Google" id="ProtNLM"/>
    </source>
</evidence>
<dbReference type="Proteomes" id="UP000214646">
    <property type="component" value="Unassembled WGS sequence"/>
</dbReference>
<keyword evidence="1" id="KW-0812">Transmembrane</keyword>
<gene>
    <name evidence="2" type="ORF">FRUB_01664</name>
</gene>
<keyword evidence="3" id="KW-1185">Reference proteome</keyword>
<evidence type="ECO:0000313" key="3">
    <source>
        <dbReference type="Proteomes" id="UP000214646"/>
    </source>
</evidence>
<evidence type="ECO:0000313" key="2">
    <source>
        <dbReference type="EMBL" id="OWK45333.1"/>
    </source>
</evidence>
<accession>A0A225DWA9</accession>
<sequence>MVRHIEIDGHLAECAECAAREKSLRSLRTAASSPTLYHRAPAGLAARIRLTMPPVTRKRRRLSLRLAATAAGVLLLIGATATVAVLMSRAGGTDDRLAERVVVGHVRSLQVEHLTDVASSDRHTVKPWFLGKLDFSPPVPDLASQGYPLSGGRLDYLADRPVAALVYHRRLHAINLFTWPAANDEEESVRGLSRQGFHVRHWQRAGMTYWAVSDLNDQELDTFVQLFREHIPQPRS</sequence>
<organism evidence="2 3">
    <name type="scientific">Fimbriiglobus ruber</name>
    <dbReference type="NCBI Taxonomy" id="1908690"/>
    <lineage>
        <taxon>Bacteria</taxon>
        <taxon>Pseudomonadati</taxon>
        <taxon>Planctomycetota</taxon>
        <taxon>Planctomycetia</taxon>
        <taxon>Gemmatales</taxon>
        <taxon>Gemmataceae</taxon>
        <taxon>Fimbriiglobus</taxon>
    </lineage>
</organism>
<feature type="transmembrane region" description="Helical" evidence="1">
    <location>
        <begin position="66"/>
        <end position="87"/>
    </location>
</feature>
<reference evidence="3" key="1">
    <citation type="submission" date="2017-06" db="EMBL/GenBank/DDBJ databases">
        <title>Genome analysis of Fimbriiglobus ruber SP5, the first member of the order Planctomycetales with confirmed chitinolytic capability.</title>
        <authorList>
            <person name="Ravin N.V."/>
            <person name="Rakitin A.L."/>
            <person name="Ivanova A.A."/>
            <person name="Beletsky A.V."/>
            <person name="Kulichevskaya I.S."/>
            <person name="Mardanov A.V."/>
            <person name="Dedysh S.N."/>
        </authorList>
    </citation>
    <scope>NUCLEOTIDE SEQUENCE [LARGE SCALE GENOMIC DNA]</scope>
    <source>
        <strain evidence="3">SP5</strain>
    </source>
</reference>
<proteinExistence type="predicted"/>